<feature type="region of interest" description="Disordered" evidence="2">
    <location>
        <begin position="72"/>
        <end position="123"/>
    </location>
</feature>
<dbReference type="Pfam" id="PF14559">
    <property type="entry name" value="TPR_19"/>
    <property type="match status" value="1"/>
</dbReference>
<keyword evidence="1" id="KW-0802">TPR repeat</keyword>
<dbReference type="EMBL" id="SATR01000009">
    <property type="protein sequence ID" value="TFH92126.1"/>
    <property type="molecule type" value="Genomic_DNA"/>
</dbReference>
<dbReference type="SMART" id="SM00028">
    <property type="entry name" value="TPR"/>
    <property type="match status" value="4"/>
</dbReference>
<dbReference type="Gene3D" id="1.25.40.10">
    <property type="entry name" value="Tetratricopeptide repeat domain"/>
    <property type="match status" value="1"/>
</dbReference>
<protein>
    <submittedName>
        <fullName evidence="3">Tetratricopeptide repeat protein</fullName>
    </submittedName>
</protein>
<dbReference type="OrthoDB" id="5406098at2"/>
<evidence type="ECO:0000256" key="1">
    <source>
        <dbReference type="PROSITE-ProRule" id="PRU00339"/>
    </source>
</evidence>
<evidence type="ECO:0000256" key="2">
    <source>
        <dbReference type="SAM" id="MobiDB-lite"/>
    </source>
</evidence>
<dbReference type="InterPro" id="IPR019734">
    <property type="entry name" value="TPR_rpt"/>
</dbReference>
<dbReference type="Proteomes" id="UP000297753">
    <property type="component" value="Unassembled WGS sequence"/>
</dbReference>
<comment type="caution">
    <text evidence="3">The sequence shown here is derived from an EMBL/GenBank/DDBJ whole genome shotgun (WGS) entry which is preliminary data.</text>
</comment>
<accession>A0A4Y8WHK7</accession>
<dbReference type="AlphaFoldDB" id="A0A4Y8WHK7"/>
<dbReference type="InterPro" id="IPR011990">
    <property type="entry name" value="TPR-like_helical_dom_sf"/>
</dbReference>
<feature type="compositionally biased region" description="Polar residues" evidence="2">
    <location>
        <begin position="74"/>
        <end position="99"/>
    </location>
</feature>
<evidence type="ECO:0000313" key="4">
    <source>
        <dbReference type="Proteomes" id="UP000297753"/>
    </source>
</evidence>
<proteinExistence type="predicted"/>
<evidence type="ECO:0000313" key="3">
    <source>
        <dbReference type="EMBL" id="TFH92126.1"/>
    </source>
</evidence>
<organism evidence="3 4">
    <name type="scientific">Vibrio ouci</name>
    <dbReference type="NCBI Taxonomy" id="2499078"/>
    <lineage>
        <taxon>Bacteria</taxon>
        <taxon>Pseudomonadati</taxon>
        <taxon>Pseudomonadota</taxon>
        <taxon>Gammaproteobacteria</taxon>
        <taxon>Vibrionales</taxon>
        <taxon>Vibrionaceae</taxon>
        <taxon>Vibrio</taxon>
    </lineage>
</organism>
<dbReference type="SUPFAM" id="SSF48452">
    <property type="entry name" value="TPR-like"/>
    <property type="match status" value="1"/>
</dbReference>
<name>A0A4Y8WHK7_9VIBR</name>
<dbReference type="RefSeq" id="WP_134835054.1">
    <property type="nucleotide sequence ID" value="NZ_SATR01000009.1"/>
</dbReference>
<reference evidence="3 4" key="1">
    <citation type="submission" date="2019-01" db="EMBL/GenBank/DDBJ databases">
        <title>Vibrio BEI176 sp. nov, a marine bacterium isolated from China: eastern marignal seas.</title>
        <authorList>
            <person name="Li B."/>
        </authorList>
    </citation>
    <scope>NUCLEOTIDE SEQUENCE [LARGE SCALE GENOMIC DNA]</scope>
    <source>
        <strain evidence="3 4">BEI176</strain>
    </source>
</reference>
<feature type="repeat" description="TPR" evidence="1">
    <location>
        <begin position="202"/>
        <end position="235"/>
    </location>
</feature>
<keyword evidence="4" id="KW-1185">Reference proteome</keyword>
<sequence>MSAMNNALSELANKKSACSQGIVKAEVKPVKQRAILPWVVGSFGLSLAVGGWAVSQQEVVVAHPQALSIPEPVSSHSAIASPTSKINTEQQPIYQSTPSGEELPSATPKPAARKAEIAAESPPSVAKPKLAPILVAQVNSADKAKPAPSAKSGEVVIEQVELTPQQLSKKAQERAKKALDSNNLAEALKNYHEALRYTPSNDEVRRRLSALYYGKGEVRKAAEILQKGIALEPDNGQLRLSLAKMLMKEKQGEAALTVLSTLPKSASVEYLSLRAVLAQKAKQDDLALQSYQKLVEKEPESGRWWLGLGIQQERAFDLDSAKTSYQQAITKLGLSSQTQQFIRDRLTLISRLEEQPSEN</sequence>
<dbReference type="PROSITE" id="PS50005">
    <property type="entry name" value="TPR"/>
    <property type="match status" value="1"/>
</dbReference>
<gene>
    <name evidence="3" type="ORF">ELS82_08140</name>
</gene>